<evidence type="ECO:0000256" key="1">
    <source>
        <dbReference type="ARBA" id="ARBA00023224"/>
    </source>
</evidence>
<organism evidence="5 6">
    <name type="scientific">Spirulina subsalsa FACHB-351</name>
    <dbReference type="NCBI Taxonomy" id="234711"/>
    <lineage>
        <taxon>Bacteria</taxon>
        <taxon>Bacillati</taxon>
        <taxon>Cyanobacteriota</taxon>
        <taxon>Cyanophyceae</taxon>
        <taxon>Spirulinales</taxon>
        <taxon>Spirulinaceae</taxon>
        <taxon>Spirulina</taxon>
    </lineage>
</organism>
<proteinExistence type="predicted"/>
<keyword evidence="1 2" id="KW-0807">Transducer</keyword>
<feature type="domain" description="Methyl-accepting transducer" evidence="4">
    <location>
        <begin position="346"/>
        <end position="562"/>
    </location>
</feature>
<keyword evidence="6" id="KW-1185">Reference proteome</keyword>
<evidence type="ECO:0000256" key="2">
    <source>
        <dbReference type="PROSITE-ProRule" id="PRU00284"/>
    </source>
</evidence>
<evidence type="ECO:0000313" key="6">
    <source>
        <dbReference type="Proteomes" id="UP001526426"/>
    </source>
</evidence>
<dbReference type="InterPro" id="IPR004089">
    <property type="entry name" value="MCPsignal_dom"/>
</dbReference>
<accession>A0ABT3L219</accession>
<sequence length="568" mass="62138">MISFAFSGHSTTKQLQRVLVVYSTLGILTLSTLVALVSIVPLARRLRGAEEQNLVFAVETRKLVVEEYLSKAQDVAGQIASRTRAREILNEFNQGEIELGEFVQLIQGILNDALRQSEDIASITRLDRTHQPRITVGIAMPAQVLALVDTRTASVQAHNIVEVGEVSYLVVSAPIFNTQEQRIGTDVLLYRLESLENLSADYTGLGNTGEMVLGVQQGETLIPLFPLRDGSTTLSEGLVEALTQGSEGNRGILRHHQDSHLIAFSPVENSPWGIAVQMERRELYQPLNRQLGRIGLMIVGLTGVGAVGVVLLLRPLTQQTIVQNETLEQQMADQKALLSLKETDLRREQEKNQLIDGVLRQMDELKESAQQVADFSGHALGIAQGAFVAVQEGLAAIGGTQLEMEALQVTVNAIAQQTSILDTNSQQIAIVAELVNELALQTNILALNASIEAVRAGKYGAGFAVIAQEIRKLADRSRQSVERINLQLSEIQTCSGLILKTTGQGNQQVMTSTEQMKITQQILDQIQHSIREVNQSSQQITDSTQVQAQTIQAVVETMKNLDRLAVKI</sequence>
<reference evidence="5 6" key="1">
    <citation type="submission" date="2021-08" db="EMBL/GenBank/DDBJ databases">
        <title>Draft genome sequence of Spirulina subsalsa with high tolerance to salinity and hype-accumulation of phycocyanin.</title>
        <authorList>
            <person name="Pei H."/>
            <person name="Jiang L."/>
        </authorList>
    </citation>
    <scope>NUCLEOTIDE SEQUENCE [LARGE SCALE GENOMIC DNA]</scope>
    <source>
        <strain evidence="5 6">FACHB-351</strain>
    </source>
</reference>
<dbReference type="Proteomes" id="UP001526426">
    <property type="component" value="Unassembled WGS sequence"/>
</dbReference>
<keyword evidence="3" id="KW-0812">Transmembrane</keyword>
<name>A0ABT3L219_9CYAN</name>
<dbReference type="Pfam" id="PF00015">
    <property type="entry name" value="MCPsignal"/>
    <property type="match status" value="1"/>
</dbReference>
<evidence type="ECO:0000256" key="3">
    <source>
        <dbReference type="SAM" id="Phobius"/>
    </source>
</evidence>
<gene>
    <name evidence="5" type="ORF">K4A83_04505</name>
</gene>
<dbReference type="PANTHER" id="PTHR32089:SF112">
    <property type="entry name" value="LYSOZYME-LIKE PROTEIN-RELATED"/>
    <property type="match status" value="1"/>
</dbReference>
<comment type="caution">
    <text evidence="5">The sequence shown here is derived from an EMBL/GenBank/DDBJ whole genome shotgun (WGS) entry which is preliminary data.</text>
</comment>
<keyword evidence="3" id="KW-1133">Transmembrane helix</keyword>
<evidence type="ECO:0000313" key="5">
    <source>
        <dbReference type="EMBL" id="MCW6035536.1"/>
    </source>
</evidence>
<feature type="transmembrane region" description="Helical" evidence="3">
    <location>
        <begin position="294"/>
        <end position="313"/>
    </location>
</feature>
<dbReference type="EMBL" id="JAIHOM010000015">
    <property type="protein sequence ID" value="MCW6035536.1"/>
    <property type="molecule type" value="Genomic_DNA"/>
</dbReference>
<dbReference type="SUPFAM" id="SSF58104">
    <property type="entry name" value="Methyl-accepting chemotaxis protein (MCP) signaling domain"/>
    <property type="match status" value="1"/>
</dbReference>
<keyword evidence="3" id="KW-0472">Membrane</keyword>
<feature type="transmembrane region" description="Helical" evidence="3">
    <location>
        <begin position="20"/>
        <end position="43"/>
    </location>
</feature>
<dbReference type="Gene3D" id="1.10.287.950">
    <property type="entry name" value="Methyl-accepting chemotaxis protein"/>
    <property type="match status" value="1"/>
</dbReference>
<dbReference type="SMART" id="SM00283">
    <property type="entry name" value="MA"/>
    <property type="match status" value="1"/>
</dbReference>
<dbReference type="PANTHER" id="PTHR32089">
    <property type="entry name" value="METHYL-ACCEPTING CHEMOTAXIS PROTEIN MCPB"/>
    <property type="match status" value="1"/>
</dbReference>
<protein>
    <recommendedName>
        <fullName evidence="4">Methyl-accepting transducer domain-containing protein</fullName>
    </recommendedName>
</protein>
<evidence type="ECO:0000259" key="4">
    <source>
        <dbReference type="PROSITE" id="PS50111"/>
    </source>
</evidence>
<dbReference type="RefSeq" id="WP_265263233.1">
    <property type="nucleotide sequence ID" value="NZ_JAIHOM010000015.1"/>
</dbReference>
<dbReference type="PROSITE" id="PS50111">
    <property type="entry name" value="CHEMOTAXIS_TRANSDUC_2"/>
    <property type="match status" value="1"/>
</dbReference>